<evidence type="ECO:0000313" key="4">
    <source>
        <dbReference type="Proteomes" id="UP000182915"/>
    </source>
</evidence>
<dbReference type="Proteomes" id="UP000182915">
    <property type="component" value="Chromosome I"/>
</dbReference>
<name>A0A1H6J6I9_MYCRU</name>
<feature type="chain" id="PRO_5009297991" evidence="2">
    <location>
        <begin position="36"/>
        <end position="82"/>
    </location>
</feature>
<protein>
    <submittedName>
        <fullName evidence="3">Uncharacterized protein</fullName>
    </submittedName>
</protein>
<dbReference type="AlphaFoldDB" id="A0A1H6J6I9"/>
<gene>
    <name evidence="3" type="ORF">SAMN04489835_1472</name>
</gene>
<proteinExistence type="predicted"/>
<keyword evidence="2" id="KW-0732">Signal</keyword>
<evidence type="ECO:0000313" key="3">
    <source>
        <dbReference type="EMBL" id="SEH56350.1"/>
    </source>
</evidence>
<dbReference type="RefSeq" id="WP_083406605.1">
    <property type="nucleotide sequence ID" value="NZ_LT629971.1"/>
</dbReference>
<reference evidence="4" key="1">
    <citation type="submission" date="2016-10" db="EMBL/GenBank/DDBJ databases">
        <authorList>
            <person name="Varghese N."/>
            <person name="Submissions S."/>
        </authorList>
    </citation>
    <scope>NUCLEOTIDE SEQUENCE [LARGE SCALE GENOMIC DNA]</scope>
    <source>
        <strain evidence="4">DSM 45405</strain>
    </source>
</reference>
<sequence length="82" mass="8260">MTTNTTRRIARFFALPAVAAGIAAGALGFAGAASAGTYSHDTTPRPGIVAGPSVKAHPAPEMPAGTHHHGLVYAQDLAAGRR</sequence>
<keyword evidence="4" id="KW-1185">Reference proteome</keyword>
<organism evidence="3 4">
    <name type="scientific">Mycolicibacterium rutilum</name>
    <name type="common">Mycobacterium rutilum</name>
    <dbReference type="NCBI Taxonomy" id="370526"/>
    <lineage>
        <taxon>Bacteria</taxon>
        <taxon>Bacillati</taxon>
        <taxon>Actinomycetota</taxon>
        <taxon>Actinomycetes</taxon>
        <taxon>Mycobacteriales</taxon>
        <taxon>Mycobacteriaceae</taxon>
        <taxon>Mycolicibacterium</taxon>
    </lineage>
</organism>
<evidence type="ECO:0000256" key="2">
    <source>
        <dbReference type="SAM" id="SignalP"/>
    </source>
</evidence>
<feature type="region of interest" description="Disordered" evidence="1">
    <location>
        <begin position="40"/>
        <end position="67"/>
    </location>
</feature>
<evidence type="ECO:0000256" key="1">
    <source>
        <dbReference type="SAM" id="MobiDB-lite"/>
    </source>
</evidence>
<feature type="signal peptide" evidence="2">
    <location>
        <begin position="1"/>
        <end position="35"/>
    </location>
</feature>
<dbReference type="STRING" id="370526.SAMN04489835_1472"/>
<accession>A0A1H6J6I9</accession>
<dbReference type="OrthoDB" id="4745985at2"/>
<dbReference type="EMBL" id="LT629971">
    <property type="protein sequence ID" value="SEH56350.1"/>
    <property type="molecule type" value="Genomic_DNA"/>
</dbReference>